<feature type="region of interest" description="Disordered" evidence="1">
    <location>
        <begin position="703"/>
        <end position="728"/>
    </location>
</feature>
<dbReference type="Proteomes" id="UP000029349">
    <property type="component" value="Segment"/>
</dbReference>
<name>A0A088FC27_9CAUD</name>
<dbReference type="InterPro" id="IPR027417">
    <property type="entry name" value="P-loop_NTPase"/>
</dbReference>
<dbReference type="Gene3D" id="3.40.50.300">
    <property type="entry name" value="P-loop containing nucleotide triphosphate hydrolases"/>
    <property type="match status" value="1"/>
</dbReference>
<dbReference type="RefSeq" id="YP_009113193.1">
    <property type="nucleotide sequence ID" value="NC_026017.1"/>
</dbReference>
<feature type="region of interest" description="Disordered" evidence="1">
    <location>
        <begin position="605"/>
        <end position="633"/>
    </location>
</feature>
<reference evidence="2 3" key="1">
    <citation type="submission" date="2014-11" db="EMBL/GenBank/DDBJ databases">
        <title>Complete Genome Sequence of the Salmonella paratyphi A Bacteriophage LSPA1.</title>
        <authorList>
            <person name="Zeng W."/>
            <person name="Mao P."/>
            <person name="Hong Y."/>
            <person name="Feng M."/>
            <person name="Xu Z."/>
            <person name="Huang F."/>
            <person name="Jing S."/>
        </authorList>
    </citation>
    <scope>NUCLEOTIDE SEQUENCE [LARGE SCALE GENOMIC DNA]</scope>
</reference>
<keyword evidence="3" id="KW-1185">Reference proteome</keyword>
<feature type="compositionally biased region" description="Basic and acidic residues" evidence="1">
    <location>
        <begin position="607"/>
        <end position="633"/>
    </location>
</feature>
<protein>
    <recommendedName>
        <fullName evidence="4">Helicase-primase</fullName>
    </recommendedName>
</protein>
<dbReference type="GeneID" id="22807856"/>
<proteinExistence type="predicted"/>
<feature type="compositionally biased region" description="Basic and acidic residues" evidence="1">
    <location>
        <begin position="704"/>
        <end position="728"/>
    </location>
</feature>
<dbReference type="EMBL" id="KM272358">
    <property type="protein sequence ID" value="AIM41144.1"/>
    <property type="molecule type" value="Genomic_DNA"/>
</dbReference>
<evidence type="ECO:0008006" key="4">
    <source>
        <dbReference type="Google" id="ProtNLM"/>
    </source>
</evidence>
<evidence type="ECO:0000256" key="1">
    <source>
        <dbReference type="SAM" id="MobiDB-lite"/>
    </source>
</evidence>
<dbReference type="OrthoDB" id="454at10239"/>
<dbReference type="KEGG" id="vg:22807856"/>
<evidence type="ECO:0000313" key="3">
    <source>
        <dbReference type="Proteomes" id="UP000029349"/>
    </source>
</evidence>
<evidence type="ECO:0000313" key="2">
    <source>
        <dbReference type="EMBL" id="AIM41144.1"/>
    </source>
</evidence>
<dbReference type="SUPFAM" id="SSF52540">
    <property type="entry name" value="P-loop containing nucleoside triphosphate hydrolases"/>
    <property type="match status" value="1"/>
</dbReference>
<organism evidence="2 3">
    <name type="scientific">Salmonella phage LSPA1</name>
    <dbReference type="NCBI Taxonomy" id="1540823"/>
    <lineage>
        <taxon>Viruses</taxon>
        <taxon>Duplodnaviria</taxon>
        <taxon>Heunggongvirae</taxon>
        <taxon>Uroviricota</taxon>
        <taxon>Caudoviricetes</taxon>
        <taxon>Sarkviridae</taxon>
        <taxon>Guernseyvirinae</taxon>
        <taxon>Jerseyvirus</taxon>
        <taxon>Jerseyvirus LSPA1</taxon>
    </lineage>
</organism>
<sequence length="728" mass="80188">MSTGNLAYSWSRSNRREERADINVYTTTSGTWDEFVELMQPLKRSRRNPKTDPGYITAACTATVSSTGKEAAEGMFYRCNASVTSSSLAYADVDSATPEEFATDCEMVRESRFAMMLYTTASHTEEAPRYRVVMPVRTPVTGGDIIRIRYGLLTHLLKGRDVDSAGFTLSQPMYRPPVGSRVIVSGSSRMITASKLMEGVPEINVTGASDYKVPEGEKSELTDLFEEFAFEFGGRMTDRGLQMPATPEHAAQYTTGEPKQDDFLFCWPRDGFERPNVTMYHDTDLEATGGMKPGGRDMWAYACAATGLPFDRVEVALGWARGVTCDEEDLADEEPPAPQADFIVEGYMPSNCIWDIVGESGTYKSFYTLGMMYISAAGYRFAGADTRKAHHFYIDGEGGEFTHTRIAALAAKYGGDGMRYMHVLDAGGFADTKKLVRKMRQIAGNEPVGMVAFDTLNQTFGNWIDKFNENSAGQDGMGRVVAMLKEVRDGTKGAVGVVHHTPKGGSKARGSGALYAGVDVELTLVRATEKQINVAHTKNKNGMQQKTIGMVLEPVQFREAPPPKEFQAVEFVGGEGYGEIVNLDLPEPHKALVLMPWGFQPFETDEEKERNEGLDGGGKDSVKNTVKRSKDAPARESIMAALEDLQQADGTGRGFTQRQIVARAGDHSITNLVLEKMLREGELMLGCNENGEVVTNTYRLPTGIDDRKRPKNRYEPNDNIKITEGDLE</sequence>
<dbReference type="Pfam" id="PF13481">
    <property type="entry name" value="AAA_25"/>
    <property type="match status" value="1"/>
</dbReference>
<accession>A0A088FC27</accession>
<gene>
    <name evidence="2" type="ORF">LSPA1_46</name>
</gene>